<dbReference type="GO" id="GO:0000162">
    <property type="term" value="P:L-tryptophan biosynthetic process"/>
    <property type="evidence" value="ECO:0007669"/>
    <property type="project" value="TreeGrafter"/>
</dbReference>
<sequence>MDQNNLPSVVFGSYSGSELLDFASDAELFTRLDADSGRWFVVADFEGRIRGWKFKTAPITTATSMIHTPTLAAQWRGPTLTAWHSSLDAASYQAAVQHTRECIAKGEVYQANICRVLSAQLPAAPHPATLAAVFAGGNPAPFLGYIHVAAAEQPDADIWLTSASPELFLEISRDDAGKLTAKSSPIKGTAREASGITSKDAAENTMITDLMRNDLSRLAVPGTVAVSDFLQLEEHPGLVHLVSTVTAELPASAVQHPGYWHNIFALTFPPGSVSGAPKAAALDLITKLETHHRGPYCGALGWVDAATGEAQLAVGIRSFWWEQECQQCGSDILHFGTGAGITWGSDPVREWQETELKAHRLIALAASGGTA</sequence>
<protein>
    <submittedName>
        <fullName evidence="2">Para-aminobenzoate synthetase component 1</fullName>
        <ecNumber evidence="2">2.6.1.85</ecNumber>
    </submittedName>
</protein>
<reference evidence="2" key="1">
    <citation type="submission" date="2020-08" db="EMBL/GenBank/DDBJ databases">
        <title>Sequencing the genomes of 1000 actinobacteria strains.</title>
        <authorList>
            <person name="Klenk H.-P."/>
        </authorList>
    </citation>
    <scope>NUCLEOTIDE SEQUENCE [LARGE SCALE GENOMIC DNA]</scope>
    <source>
        <strain evidence="2">DSM 27064</strain>
    </source>
</reference>
<comment type="caution">
    <text evidence="2">The sequence shown here is derived from an EMBL/GenBank/DDBJ whole genome shotgun (WGS) entry which is preliminary data.</text>
</comment>
<organism evidence="2 3">
    <name type="scientific">Canibacter oris</name>
    <dbReference type="NCBI Taxonomy" id="1365628"/>
    <lineage>
        <taxon>Bacteria</taxon>
        <taxon>Bacillati</taxon>
        <taxon>Actinomycetota</taxon>
        <taxon>Actinomycetes</taxon>
        <taxon>Micrococcales</taxon>
        <taxon>Microbacteriaceae</taxon>
        <taxon>Canibacter</taxon>
    </lineage>
</organism>
<dbReference type="InterPro" id="IPR019999">
    <property type="entry name" value="Anth_synth_I-like"/>
</dbReference>
<feature type="domain" description="Chorismate-utilising enzyme C-terminal" evidence="1">
    <location>
        <begin position="90"/>
        <end position="357"/>
    </location>
</feature>
<dbReference type="RefSeq" id="WP_183304668.1">
    <property type="nucleotide sequence ID" value="NZ_JACIFD010000008.1"/>
</dbReference>
<keyword evidence="2" id="KW-0808">Transferase</keyword>
<dbReference type="SUPFAM" id="SSF56322">
    <property type="entry name" value="ADC synthase"/>
    <property type="match status" value="1"/>
</dbReference>
<evidence type="ECO:0000313" key="2">
    <source>
        <dbReference type="EMBL" id="MBB4071642.1"/>
    </source>
</evidence>
<keyword evidence="3" id="KW-1185">Reference proteome</keyword>
<dbReference type="EMBL" id="JACIFD010000008">
    <property type="protein sequence ID" value="MBB4071642.1"/>
    <property type="molecule type" value="Genomic_DNA"/>
</dbReference>
<dbReference type="Pfam" id="PF00425">
    <property type="entry name" value="Chorismate_bind"/>
    <property type="match status" value="1"/>
</dbReference>
<evidence type="ECO:0000259" key="1">
    <source>
        <dbReference type="Pfam" id="PF00425"/>
    </source>
</evidence>
<gene>
    <name evidence="2" type="ORF">F5897_000954</name>
</gene>
<dbReference type="Proteomes" id="UP000571183">
    <property type="component" value="Unassembled WGS sequence"/>
</dbReference>
<dbReference type="AlphaFoldDB" id="A0A840DJI1"/>
<accession>A0A840DJI1</accession>
<dbReference type="InterPro" id="IPR015890">
    <property type="entry name" value="Chorismate_C"/>
</dbReference>
<dbReference type="PANTHER" id="PTHR11236">
    <property type="entry name" value="AMINOBENZOATE/ANTHRANILATE SYNTHASE"/>
    <property type="match status" value="1"/>
</dbReference>
<dbReference type="EC" id="2.6.1.85" evidence="2"/>
<proteinExistence type="predicted"/>
<keyword evidence="2" id="KW-0032">Aminotransferase</keyword>
<dbReference type="PRINTS" id="PR00095">
    <property type="entry name" value="ANTSNTHASEI"/>
</dbReference>
<name>A0A840DJI1_9MICO</name>
<dbReference type="InterPro" id="IPR005801">
    <property type="entry name" value="ADC_synthase"/>
</dbReference>
<dbReference type="Gene3D" id="3.60.120.10">
    <property type="entry name" value="Anthranilate synthase"/>
    <property type="match status" value="1"/>
</dbReference>
<dbReference type="PANTHER" id="PTHR11236:SF50">
    <property type="entry name" value="AMINODEOXYCHORISMATE SYNTHASE COMPONENT 1"/>
    <property type="match status" value="1"/>
</dbReference>
<evidence type="ECO:0000313" key="3">
    <source>
        <dbReference type="Proteomes" id="UP000571183"/>
    </source>
</evidence>
<dbReference type="GO" id="GO:0046820">
    <property type="term" value="F:4-amino-4-deoxychorismate synthase activity"/>
    <property type="evidence" value="ECO:0007669"/>
    <property type="project" value="UniProtKB-EC"/>
</dbReference>